<accession>A0ABU8S0Z7</accession>
<dbReference type="Gene3D" id="3.40.228.10">
    <property type="entry name" value="Dimethylsulfoxide Reductase, domain 2"/>
    <property type="match status" value="1"/>
</dbReference>
<dbReference type="InterPro" id="IPR006657">
    <property type="entry name" value="MoPterin_dinucl-bd_dom"/>
</dbReference>
<name>A0ABU8S0Z7_9SPHN</name>
<dbReference type="Gene3D" id="3.40.50.740">
    <property type="match status" value="1"/>
</dbReference>
<dbReference type="InterPro" id="IPR009010">
    <property type="entry name" value="Asp_de-COase-like_dom_sf"/>
</dbReference>
<comment type="similarity">
    <text evidence="1">Belongs to the prokaryotic molybdopterin-containing oxidoreductase family.</text>
</comment>
<dbReference type="PANTHER" id="PTHR43742:SF6">
    <property type="entry name" value="OXIDOREDUCTASE YYAE-RELATED"/>
    <property type="match status" value="1"/>
</dbReference>
<evidence type="ECO:0000256" key="4">
    <source>
        <dbReference type="ARBA" id="ARBA00023004"/>
    </source>
</evidence>
<dbReference type="PANTHER" id="PTHR43742">
    <property type="entry name" value="TRIMETHYLAMINE-N-OXIDE REDUCTASE"/>
    <property type="match status" value="1"/>
</dbReference>
<protein>
    <submittedName>
        <fullName evidence="8">Molybdopterin-dependent oxidoreductase</fullName>
    </submittedName>
</protein>
<feature type="domain" description="4Fe-4S Mo/W bis-MGD-type" evidence="7">
    <location>
        <begin position="3"/>
        <end position="59"/>
    </location>
</feature>
<dbReference type="InterPro" id="IPR006656">
    <property type="entry name" value="Mopterin_OxRdtase"/>
</dbReference>
<dbReference type="Pfam" id="PF00384">
    <property type="entry name" value="Molybdopterin"/>
    <property type="match status" value="1"/>
</dbReference>
<dbReference type="SUPFAM" id="SSF53706">
    <property type="entry name" value="Formate dehydrogenase/DMSO reductase, domains 1-3"/>
    <property type="match status" value="1"/>
</dbReference>
<keyword evidence="9" id="KW-1185">Reference proteome</keyword>
<evidence type="ECO:0000256" key="2">
    <source>
        <dbReference type="ARBA" id="ARBA00022485"/>
    </source>
</evidence>
<dbReference type="Gene3D" id="2.20.25.90">
    <property type="entry name" value="ADC-like domains"/>
    <property type="match status" value="1"/>
</dbReference>
<keyword evidence="3" id="KW-0479">Metal-binding</keyword>
<reference evidence="8 9" key="1">
    <citation type="submission" date="2024-03" db="EMBL/GenBank/DDBJ databases">
        <authorList>
            <person name="Jo J.-H."/>
        </authorList>
    </citation>
    <scope>NUCLEOTIDE SEQUENCE [LARGE SCALE GENOMIC DNA]</scope>
    <source>
        <strain evidence="8 9">PS1R-30</strain>
    </source>
</reference>
<dbReference type="Gene3D" id="2.40.40.20">
    <property type="match status" value="1"/>
</dbReference>
<dbReference type="PROSITE" id="PS00551">
    <property type="entry name" value="MOLYBDOPTERIN_PROK_1"/>
    <property type="match status" value="1"/>
</dbReference>
<dbReference type="PROSITE" id="PS51669">
    <property type="entry name" value="4FE4S_MOW_BIS_MGD"/>
    <property type="match status" value="1"/>
</dbReference>
<evidence type="ECO:0000256" key="1">
    <source>
        <dbReference type="ARBA" id="ARBA00010312"/>
    </source>
</evidence>
<comment type="caution">
    <text evidence="8">The sequence shown here is derived from an EMBL/GenBank/DDBJ whole genome shotgun (WGS) entry which is preliminary data.</text>
</comment>
<dbReference type="Proteomes" id="UP001361239">
    <property type="component" value="Unassembled WGS sequence"/>
</dbReference>
<evidence type="ECO:0000313" key="9">
    <source>
        <dbReference type="Proteomes" id="UP001361239"/>
    </source>
</evidence>
<gene>
    <name evidence="8" type="ORF">WG901_20380</name>
</gene>
<evidence type="ECO:0000256" key="5">
    <source>
        <dbReference type="ARBA" id="ARBA00023014"/>
    </source>
</evidence>
<evidence type="ECO:0000259" key="7">
    <source>
        <dbReference type="PROSITE" id="PS51669"/>
    </source>
</evidence>
<dbReference type="InterPro" id="IPR027467">
    <property type="entry name" value="MopterinOxRdtase_cofactor_BS"/>
</dbReference>
<dbReference type="EMBL" id="JBBHJZ010000005">
    <property type="protein sequence ID" value="MEJ5979021.1"/>
    <property type="molecule type" value="Genomic_DNA"/>
</dbReference>
<keyword evidence="5" id="KW-0411">Iron-sulfur</keyword>
<sequence length="675" mass="73589">MTIVEKKSFCRICGSGCGIVVTLDGEQALKVRADEEHPVSRGYTCPKGRAIATDHHRDERLERPMIRVDGELVATTWDHLLDDLAPKLKRIIATTGPVGVGTFIGGGGFLDASGFYSLLAFGKTIGTPSSYSDMTIDSVSKALAGELFAGISGLEPRADLSKTKMVIFIGTNPVISHTRTIQMHAPTAAMRDMRAHGAELWTIDPRKCETAMRSDGFIQPRPGLDYAVLGYAIRELLIDGADRDYIADHAQGADKLAAAVDRFTLDYTSKVAGVEAETLQAFVAAIRKAGRLSIETGTGVTMQRAGNVTGWLALALMAVTGSLDREGGSWVNPGRIMRKDKADFPAAPEDGWNRPGPKSRPELRGTHGDFPCAAIPDEIAAGNLRAMMVWGGNLEVCLPETARSYAALQDLEVLGVFDVRGNRTVDIATHVMPTKGQLERADMSFVTDTSFPLLVTQYTPALIAPLGDRKAFWWILGELGKRMEIDFFPGFDHAAGTDDSFLAYVLGLFGHDFAELKEKRLLVEEPVIGWVQKFVDEKLGGWRLAPRLLAEQLAGLETRESAHDADKLILIPRRQKYHENSKLIDLRDPPQVMMNSVDAVKRGFAEGALIRVSTVSGKVERPLKIDDTLRPGVINIPHGWSDEMNVNNLTSTTREVDPITGMLLFSGLEVSVEAA</sequence>
<keyword evidence="4" id="KW-0408">Iron</keyword>
<dbReference type="Pfam" id="PF04879">
    <property type="entry name" value="Molybdop_Fe4S4"/>
    <property type="match status" value="1"/>
</dbReference>
<evidence type="ECO:0000313" key="8">
    <source>
        <dbReference type="EMBL" id="MEJ5979021.1"/>
    </source>
</evidence>
<organism evidence="8 9">
    <name type="scientific">Novosphingobium anseongense</name>
    <dbReference type="NCBI Taxonomy" id="3133436"/>
    <lineage>
        <taxon>Bacteria</taxon>
        <taxon>Pseudomonadati</taxon>
        <taxon>Pseudomonadota</taxon>
        <taxon>Alphaproteobacteria</taxon>
        <taxon>Sphingomonadales</taxon>
        <taxon>Sphingomonadaceae</taxon>
        <taxon>Novosphingobium</taxon>
    </lineage>
</organism>
<dbReference type="SMART" id="SM00926">
    <property type="entry name" value="Molybdop_Fe4S4"/>
    <property type="match status" value="1"/>
</dbReference>
<evidence type="ECO:0000256" key="6">
    <source>
        <dbReference type="SAM" id="MobiDB-lite"/>
    </source>
</evidence>
<dbReference type="RefSeq" id="WP_339588962.1">
    <property type="nucleotide sequence ID" value="NZ_JBBHJZ010000005.1"/>
</dbReference>
<dbReference type="InterPro" id="IPR050612">
    <property type="entry name" value="Prok_Mopterin_Oxidored"/>
</dbReference>
<keyword evidence="2" id="KW-0004">4Fe-4S</keyword>
<dbReference type="SUPFAM" id="SSF50692">
    <property type="entry name" value="ADC-like"/>
    <property type="match status" value="1"/>
</dbReference>
<feature type="region of interest" description="Disordered" evidence="6">
    <location>
        <begin position="344"/>
        <end position="366"/>
    </location>
</feature>
<dbReference type="InterPro" id="IPR006963">
    <property type="entry name" value="Mopterin_OxRdtase_4Fe-4S_dom"/>
</dbReference>
<proteinExistence type="inferred from homology"/>
<dbReference type="Pfam" id="PF01568">
    <property type="entry name" value="Molydop_binding"/>
    <property type="match status" value="1"/>
</dbReference>
<evidence type="ECO:0000256" key="3">
    <source>
        <dbReference type="ARBA" id="ARBA00022723"/>
    </source>
</evidence>